<dbReference type="EMBL" id="CH991576">
    <property type="protein sequence ID" value="EDQ85142.1"/>
    <property type="molecule type" value="Genomic_DNA"/>
</dbReference>
<reference evidence="5 6" key="1">
    <citation type="journal article" date="2008" name="Nature">
        <title>The genome of the choanoflagellate Monosiga brevicollis and the origin of metazoans.</title>
        <authorList>
            <consortium name="JGI Sequencing"/>
            <person name="King N."/>
            <person name="Westbrook M.J."/>
            <person name="Young S.L."/>
            <person name="Kuo A."/>
            <person name="Abedin M."/>
            <person name="Chapman J."/>
            <person name="Fairclough S."/>
            <person name="Hellsten U."/>
            <person name="Isogai Y."/>
            <person name="Letunic I."/>
            <person name="Marr M."/>
            <person name="Pincus D."/>
            <person name="Putnam N."/>
            <person name="Rokas A."/>
            <person name="Wright K.J."/>
            <person name="Zuzow R."/>
            <person name="Dirks W."/>
            <person name="Good M."/>
            <person name="Goodstein D."/>
            <person name="Lemons D."/>
            <person name="Li W."/>
            <person name="Lyons J.B."/>
            <person name="Morris A."/>
            <person name="Nichols S."/>
            <person name="Richter D.J."/>
            <person name="Salamov A."/>
            <person name="Bork P."/>
            <person name="Lim W.A."/>
            <person name="Manning G."/>
            <person name="Miller W.T."/>
            <person name="McGinnis W."/>
            <person name="Shapiro H."/>
            <person name="Tjian R."/>
            <person name="Grigoriev I.V."/>
            <person name="Rokhsar D."/>
        </authorList>
    </citation>
    <scope>NUCLEOTIDE SEQUENCE [LARGE SCALE GENOMIC DNA]</scope>
    <source>
        <strain evidence="6">MX1 / ATCC 50154</strain>
    </source>
</reference>
<organism evidence="5 6">
    <name type="scientific">Monosiga brevicollis</name>
    <name type="common">Choanoflagellate</name>
    <dbReference type="NCBI Taxonomy" id="81824"/>
    <lineage>
        <taxon>Eukaryota</taxon>
        <taxon>Choanoflagellata</taxon>
        <taxon>Craspedida</taxon>
        <taxon>Salpingoecidae</taxon>
        <taxon>Monosiga</taxon>
    </lineage>
</organism>
<dbReference type="InterPro" id="IPR006186">
    <property type="entry name" value="Ser/Thr-sp_prot-phosphatase"/>
</dbReference>
<dbReference type="Pfam" id="PF00149">
    <property type="entry name" value="Metallophos"/>
    <property type="match status" value="1"/>
</dbReference>
<dbReference type="GO" id="GO:0046872">
    <property type="term" value="F:metal ion binding"/>
    <property type="evidence" value="ECO:0007669"/>
    <property type="project" value="UniProtKB-KW"/>
</dbReference>
<dbReference type="InterPro" id="IPR029052">
    <property type="entry name" value="Metallo-depent_PP-like"/>
</dbReference>
<dbReference type="GeneID" id="5895251"/>
<evidence type="ECO:0000256" key="2">
    <source>
        <dbReference type="ARBA" id="ARBA00022723"/>
    </source>
</evidence>
<proteinExistence type="predicted"/>
<dbReference type="SMART" id="SM00156">
    <property type="entry name" value="PP2Ac"/>
    <property type="match status" value="1"/>
</dbReference>
<evidence type="ECO:0000256" key="1">
    <source>
        <dbReference type="ARBA" id="ARBA00001936"/>
    </source>
</evidence>
<dbReference type="InParanoid" id="A9VB83"/>
<gene>
    <name evidence="5" type="ORF">MONBRDRAFT_38966</name>
</gene>
<dbReference type="OMA" id="HESERMN"/>
<dbReference type="InterPro" id="IPR004843">
    <property type="entry name" value="Calcineurin-like_PHP"/>
</dbReference>
<sequence length="201" mass="22786">MSRGNHESERMNEMYGFTGEVKAKYTSQVMDLFTEVYNSLPLGHVIEDKILVVHGGLFSRDGVTLDELRKIDRFCQPPEEGLMCELLWADPGPRPGRWPSMRGTGLQFGPDITKQFLEHNNLKLLIRSHEMKEEGYEVAHDGKCITIFSAPNYCDQMGNKGAFITLTKDLEPKFTQFDAVWHPDVKPMAYAGGYMSSMLGM</sequence>
<accession>A9VB83</accession>
<dbReference type="Proteomes" id="UP000001357">
    <property type="component" value="Unassembled WGS sequence"/>
</dbReference>
<comment type="cofactor">
    <cofactor evidence="1">
        <name>Mn(2+)</name>
        <dbReference type="ChEBI" id="CHEBI:29035"/>
    </cofactor>
</comment>
<dbReference type="InterPro" id="IPR051134">
    <property type="entry name" value="PPP_phosphatase"/>
</dbReference>
<dbReference type="GO" id="GO:0016787">
    <property type="term" value="F:hydrolase activity"/>
    <property type="evidence" value="ECO:0007669"/>
    <property type="project" value="InterPro"/>
</dbReference>
<dbReference type="STRING" id="81824.A9VB83"/>
<name>A9VB83_MONBE</name>
<keyword evidence="2" id="KW-0479">Metal-binding</keyword>
<dbReference type="Gene3D" id="3.60.21.10">
    <property type="match status" value="1"/>
</dbReference>
<evidence type="ECO:0000256" key="3">
    <source>
        <dbReference type="ARBA" id="ARBA00023211"/>
    </source>
</evidence>
<dbReference type="PANTHER" id="PTHR45668:SF5">
    <property type="entry name" value="SERINE_THREONINE-PROTEIN PHOSPHATASE 5"/>
    <property type="match status" value="1"/>
</dbReference>
<dbReference type="RefSeq" id="XP_001749967.1">
    <property type="nucleotide sequence ID" value="XM_001749915.1"/>
</dbReference>
<keyword evidence="3" id="KW-0464">Manganese</keyword>
<dbReference type="SUPFAM" id="SSF56300">
    <property type="entry name" value="Metallo-dependent phosphatases"/>
    <property type="match status" value="1"/>
</dbReference>
<evidence type="ECO:0000313" key="5">
    <source>
        <dbReference type="EMBL" id="EDQ85142.1"/>
    </source>
</evidence>
<protein>
    <recommendedName>
        <fullName evidence="4">Serine/threonine specific protein phosphatases domain-containing protein</fullName>
    </recommendedName>
</protein>
<dbReference type="PRINTS" id="PR00114">
    <property type="entry name" value="STPHPHTASE"/>
</dbReference>
<evidence type="ECO:0000259" key="4">
    <source>
        <dbReference type="SMART" id="SM00156"/>
    </source>
</evidence>
<evidence type="ECO:0000313" key="6">
    <source>
        <dbReference type="Proteomes" id="UP000001357"/>
    </source>
</evidence>
<keyword evidence="6" id="KW-1185">Reference proteome</keyword>
<dbReference type="KEGG" id="mbr:MONBRDRAFT_38966"/>
<dbReference type="AlphaFoldDB" id="A9VB83"/>
<dbReference type="PANTHER" id="PTHR45668">
    <property type="entry name" value="SERINE/THREONINE-PROTEIN PHOSPHATASE 5-RELATED"/>
    <property type="match status" value="1"/>
</dbReference>
<dbReference type="FunFam" id="3.60.21.10:FF:000239">
    <property type="entry name" value="Predicted protein"/>
    <property type="match status" value="1"/>
</dbReference>
<dbReference type="eggNOG" id="KOG0376">
    <property type="taxonomic scope" value="Eukaryota"/>
</dbReference>
<feature type="domain" description="Serine/threonine specific protein phosphatases" evidence="4">
    <location>
        <begin position="1"/>
        <end position="181"/>
    </location>
</feature>